<dbReference type="GO" id="GO:0032733">
    <property type="term" value="P:positive regulation of interleukin-10 production"/>
    <property type="evidence" value="ECO:0007669"/>
    <property type="project" value="Ensembl"/>
</dbReference>
<gene>
    <name evidence="1" type="primary">TSLP</name>
</gene>
<dbReference type="GO" id="GO:0032736">
    <property type="term" value="P:positive regulation of interleukin-13 production"/>
    <property type="evidence" value="ECO:0007669"/>
    <property type="project" value="Ensembl"/>
</dbReference>
<protein>
    <submittedName>
        <fullName evidence="1">Thymic stromal lymphopoietin</fullName>
    </submittedName>
</protein>
<keyword evidence="2" id="KW-1185">Reference proteome</keyword>
<dbReference type="GO" id="GO:0005125">
    <property type="term" value="F:cytokine activity"/>
    <property type="evidence" value="ECO:0007669"/>
    <property type="project" value="Ensembl"/>
</dbReference>
<dbReference type="GO" id="GO:0008284">
    <property type="term" value="P:positive regulation of cell population proliferation"/>
    <property type="evidence" value="ECO:0007669"/>
    <property type="project" value="Ensembl"/>
</dbReference>
<dbReference type="GO" id="GO:0061844">
    <property type="term" value="P:antimicrobial humoral immune response mediated by antimicrobial peptide"/>
    <property type="evidence" value="ECO:0007669"/>
    <property type="project" value="TreeGrafter"/>
</dbReference>
<dbReference type="PANTHER" id="PTHR38003">
    <property type="entry name" value="THYMIC STROMAL LYMPHOPOIETIN"/>
    <property type="match status" value="1"/>
</dbReference>
<dbReference type="Proteomes" id="UP000694394">
    <property type="component" value="Chromosome 12"/>
</dbReference>
<dbReference type="GO" id="GO:0050729">
    <property type="term" value="P:positive regulation of inflammatory response"/>
    <property type="evidence" value="ECO:0007669"/>
    <property type="project" value="Ensembl"/>
</dbReference>
<dbReference type="InterPro" id="IPR029189">
    <property type="entry name" value="TSLP"/>
</dbReference>
<dbReference type="Ensembl" id="ENSMICT00000062447.1">
    <property type="protein sequence ID" value="ENSMICP00000044961.1"/>
    <property type="gene ID" value="ENSMICG00000000642.3"/>
</dbReference>
<reference evidence="1" key="3">
    <citation type="submission" date="2025-09" db="UniProtKB">
        <authorList>
            <consortium name="Ensembl"/>
        </authorList>
    </citation>
    <scope>IDENTIFICATION</scope>
</reference>
<dbReference type="GO" id="GO:0033005">
    <property type="term" value="P:positive regulation of mast cell activation"/>
    <property type="evidence" value="ECO:0007669"/>
    <property type="project" value="Ensembl"/>
</dbReference>
<dbReference type="GO" id="GO:0043066">
    <property type="term" value="P:negative regulation of apoptotic process"/>
    <property type="evidence" value="ECO:0007669"/>
    <property type="project" value="Ensembl"/>
</dbReference>
<dbReference type="InterPro" id="IPR038329">
    <property type="entry name" value="TSLP_sf"/>
</dbReference>
<evidence type="ECO:0000313" key="1">
    <source>
        <dbReference type="Ensembl" id="ENSMICP00000044961.1"/>
    </source>
</evidence>
<dbReference type="GO" id="GO:0071657">
    <property type="term" value="P:positive regulation of granulocyte colony-stimulating factor production"/>
    <property type="evidence" value="ECO:0007669"/>
    <property type="project" value="Ensembl"/>
</dbReference>
<dbReference type="AlphaFoldDB" id="A0A8C5Y3H5"/>
<name>A0A8C5Y3H5_MICMU</name>
<dbReference type="GO" id="GO:0032755">
    <property type="term" value="P:positive regulation of interleukin-6 production"/>
    <property type="evidence" value="ECO:0007669"/>
    <property type="project" value="Ensembl"/>
</dbReference>
<dbReference type="EMBL" id="ABDC03016921">
    <property type="status" value="NOT_ANNOTATED_CDS"/>
    <property type="molecule type" value="Genomic_DNA"/>
</dbReference>
<dbReference type="GO" id="GO:1904894">
    <property type="term" value="P:positive regulation of receptor signaling pathway via STAT"/>
    <property type="evidence" value="ECO:0007669"/>
    <property type="project" value="Ensembl"/>
</dbReference>
<dbReference type="GO" id="GO:0005139">
    <property type="term" value="F:interleukin-7 receptor binding"/>
    <property type="evidence" value="ECO:0007669"/>
    <property type="project" value="Ensembl"/>
</dbReference>
<dbReference type="GO" id="GO:0001961">
    <property type="term" value="P:positive regulation of cytokine-mediated signaling pathway"/>
    <property type="evidence" value="ECO:0007669"/>
    <property type="project" value="Ensembl"/>
</dbReference>
<dbReference type="GO" id="GO:0007259">
    <property type="term" value="P:cell surface receptor signaling pathway via JAK-STAT"/>
    <property type="evidence" value="ECO:0007669"/>
    <property type="project" value="Ensembl"/>
</dbReference>
<dbReference type="Gene3D" id="1.20.1250.90">
    <property type="entry name" value="Thymic stromal lymphopoietin"/>
    <property type="match status" value="1"/>
</dbReference>
<dbReference type="GO" id="GO:0032754">
    <property type="term" value="P:positive regulation of interleukin-5 production"/>
    <property type="evidence" value="ECO:0007669"/>
    <property type="project" value="Ensembl"/>
</dbReference>
<proteinExistence type="predicted"/>
<organism evidence="1 2">
    <name type="scientific">Microcebus murinus</name>
    <name type="common">Gray mouse lemur</name>
    <name type="synonym">Lemur murinus</name>
    <dbReference type="NCBI Taxonomy" id="30608"/>
    <lineage>
        <taxon>Eukaryota</taxon>
        <taxon>Metazoa</taxon>
        <taxon>Chordata</taxon>
        <taxon>Craniata</taxon>
        <taxon>Vertebrata</taxon>
        <taxon>Euteleostomi</taxon>
        <taxon>Mammalia</taxon>
        <taxon>Eutheria</taxon>
        <taxon>Euarchontoglires</taxon>
        <taxon>Primates</taxon>
        <taxon>Strepsirrhini</taxon>
        <taxon>Lemuriformes</taxon>
        <taxon>Cheirogaleidae</taxon>
        <taxon>Microcebus</taxon>
    </lineage>
</organism>
<sequence length="158" mass="18227">TFSDVLLFVLSDFFRKIFILQLAGLVLTYNFTDCDFEKIKQKYQKTIYNDLKEYMNGAKSTQFNSTVSCNNKSDCLAEIERLTFSAPRGCAPLAREAFALRTRATFALQCPGYSRTQTNNTQAAKKTKEREITTKKCLEQVSQLLGLWGRFCRTLWKR</sequence>
<dbReference type="GO" id="GO:0005615">
    <property type="term" value="C:extracellular space"/>
    <property type="evidence" value="ECO:0007669"/>
    <property type="project" value="Ensembl"/>
</dbReference>
<dbReference type="GO" id="GO:0071654">
    <property type="term" value="P:positive regulation of chemokine (C-C motif) ligand 1 production"/>
    <property type="evidence" value="ECO:0007669"/>
    <property type="project" value="Ensembl"/>
</dbReference>
<accession>A0A8C5Y3H5</accession>
<reference evidence="1" key="1">
    <citation type="submission" date="2016-12" db="EMBL/GenBank/DDBJ databases">
        <title>Mouse lemur reference genome and diversity panel.</title>
        <authorList>
            <person name="Harris R."/>
            <person name="Larsen P."/>
            <person name="Liu Y."/>
            <person name="Hughes D.S."/>
            <person name="Murali S."/>
            <person name="Raveendran M."/>
            <person name="Korchina V."/>
            <person name="Wang M."/>
            <person name="Jhangiani S."/>
            <person name="Bandaranaike D."/>
            <person name="Bellair M."/>
            <person name="Blankenburg K."/>
            <person name="Chao H."/>
            <person name="Dahdouli M."/>
            <person name="Dinh H."/>
            <person name="Doddapaneni H."/>
            <person name="English A."/>
            <person name="Firestine M."/>
            <person name="Gnanaolivu R."/>
            <person name="Gross S."/>
            <person name="Hernandez B."/>
            <person name="Javaid M."/>
            <person name="Jayaseelan J."/>
            <person name="Jones J."/>
            <person name="Khan Z."/>
            <person name="Kovar C."/>
            <person name="Kurapati P."/>
            <person name="Le B."/>
            <person name="Lee S."/>
            <person name="Li M."/>
            <person name="Mathew T."/>
            <person name="Narasimhan A."/>
            <person name="Ngo D."/>
            <person name="Nguyen L."/>
            <person name="Okwuonu G."/>
            <person name="Ongeri F."/>
            <person name="Osuji N."/>
            <person name="Pu L.-L."/>
            <person name="Puazo M."/>
            <person name="Quiroz J."/>
            <person name="Raj R."/>
            <person name="Rajbhandari K."/>
            <person name="Reid J.G."/>
            <person name="Santibanez J."/>
            <person name="Sexton D."/>
            <person name="Skinner E."/>
            <person name="Vee V."/>
            <person name="Weissenberger G."/>
            <person name="Wu Y."/>
            <person name="Xin Y."/>
            <person name="Han Y."/>
            <person name="Campbell C."/>
            <person name="Brown A."/>
            <person name="Sullivan B."/>
            <person name="Shelton J."/>
            <person name="Brown S."/>
            <person name="Dudchenko O."/>
            <person name="Machol I."/>
            <person name="Durand N."/>
            <person name="Shamim M."/>
            <person name="Lieberman A."/>
            <person name="Muzny D.M."/>
            <person name="Richards S."/>
            <person name="Yoder A."/>
            <person name="Worley K.C."/>
            <person name="Rogers J."/>
            <person name="Gibbs R.A."/>
        </authorList>
    </citation>
    <scope>NUCLEOTIDE SEQUENCE [LARGE SCALE GENOMIC DNA]</scope>
</reference>
<dbReference type="PANTHER" id="PTHR38003:SF1">
    <property type="entry name" value="THYMIC STROMAL LYMPHOPOIETIN"/>
    <property type="match status" value="1"/>
</dbReference>
<dbReference type="GO" id="GO:0038111">
    <property type="term" value="P:interleukin-7-mediated signaling pathway"/>
    <property type="evidence" value="ECO:0007669"/>
    <property type="project" value="Ensembl"/>
</dbReference>
<dbReference type="GeneTree" id="ENSGT00390000012541"/>
<dbReference type="Pfam" id="PF15216">
    <property type="entry name" value="TSLP"/>
    <property type="match status" value="1"/>
</dbReference>
<reference evidence="1" key="2">
    <citation type="submission" date="2025-08" db="UniProtKB">
        <authorList>
            <consortium name="Ensembl"/>
        </authorList>
    </citation>
    <scope>IDENTIFICATION</scope>
</reference>
<dbReference type="FunFam" id="1.20.1250.90:FF:000001">
    <property type="entry name" value="Thymic stromal lymphopoietin"/>
    <property type="match status" value="1"/>
</dbReference>
<evidence type="ECO:0000313" key="2">
    <source>
        <dbReference type="Proteomes" id="UP000694394"/>
    </source>
</evidence>